<dbReference type="PROSITE" id="PS51318">
    <property type="entry name" value="TAT"/>
    <property type="match status" value="1"/>
</dbReference>
<keyword evidence="4" id="KW-0326">Glycosidase</keyword>
<gene>
    <name evidence="6" type="ORF">PQU92_13050</name>
</gene>
<sequence>MPTIHPDRRTFIALLGSAAAVVPTVLHAASTPEAPAREGTVSLAGDWRFALDRADVGAADYWFNKTMPSDLKIKLPGILQTQGYGNEITAETQFVAALPRDMRWYLLPQYKAYTEPGNVKVPYLSQPIRHYLGVAWYQRDIEIPEAWAGKRVALSLERTRWRTDVWIGNRMVGTDSSLVAPHDFDLGILKPGMHRLTLRIDNSMQEPVYRPDGHGVSDGEGSTWNGVVGRIELKATSPVWIYDAQVYTDLAKKSAQVRVKIGNLTGKAGSGTLNAGKVSVPVTWAVEGGEAVIDVPMPDAKPWSEFTPILQKLTVVLKGTDADDTRDLTFGMREIKTEGRKILLNGEQLDFRATHDGGGFPLTGYPATDVETWKKILGICKAWGLNAMRFHSWCPPEAAFEAADEIGFYLQPECGMWNNFDPGRKMLGVLNEETEKLLRAYGNHPSFIMLAASNEPAGQYPTQLPEWDLKWRKADPRRLYADGIGRFSPPPGGAGTPYASDFLGTIRGRGPGGWFGGDYEQVMTESTGNADIPCIAHEVGQWCAYPDFGIIEKFSGKGKYAAFPQGIGWGKQAYMVPGNYEIMRDSAEAHGMLSRNKELAHASGRFQVACYKEEIEANLRTPSYSGYHLLDLHDYLGQGGALMGLLDAFWEEKGYVTADEFRQYCNTTVPLVRLKDRVFTSDKMLSAEAELAHFGPKALASVTPIWRIVDAAGKTVQSGSLPKRAAPRGKNLKLGTITADLSKLKSPSAYTLVLELKGTTFRNSWPFWVYPASVDAAVPVGVTVTASWDEAKAELAKGGRVLFLSGKPEKPVPDLALTTVPIFWNRLMNPSRAWMLGLLCDTNHAALGGFPTQANCDWQWVDLLGRTTALNVEALPKSLTPVVQPIDDWNRNLRLAMLFEAKVGEGRLMVTSFDLSEAGLKGHAGAPSLRRSVLDYMASAKFAPATNLTVGELDAWMGGRYWAAPTVITPPAPGDIVDPGQVKPRT</sequence>
<keyword evidence="5" id="KW-0732">Signal</keyword>
<dbReference type="Gene3D" id="3.20.20.80">
    <property type="entry name" value="Glycosidases"/>
    <property type="match status" value="1"/>
</dbReference>
<dbReference type="Gene3D" id="2.60.120.260">
    <property type="entry name" value="Galactose-binding domain-like"/>
    <property type="match status" value="1"/>
</dbReference>
<dbReference type="InterPro" id="IPR008979">
    <property type="entry name" value="Galactose-bd-like_sf"/>
</dbReference>
<accession>A0ABT5HVV2</accession>
<evidence type="ECO:0000313" key="6">
    <source>
        <dbReference type="EMBL" id="MDC7684212.1"/>
    </source>
</evidence>
<dbReference type="EC" id="3.2.1.23" evidence="2"/>
<dbReference type="PANTHER" id="PTHR46323:SF2">
    <property type="entry name" value="BETA-GALACTOSIDASE"/>
    <property type="match status" value="1"/>
</dbReference>
<name>A0ABT5HVV2_9CAUL</name>
<comment type="caution">
    <text evidence="6">The sequence shown here is derived from an EMBL/GenBank/DDBJ whole genome shotgun (WGS) entry which is preliminary data.</text>
</comment>
<evidence type="ECO:0000256" key="4">
    <source>
        <dbReference type="ARBA" id="ARBA00023295"/>
    </source>
</evidence>
<organism evidence="6 7">
    <name type="scientific">Asticcacaulis aquaticus</name>
    <dbReference type="NCBI Taxonomy" id="2984212"/>
    <lineage>
        <taxon>Bacteria</taxon>
        <taxon>Pseudomonadati</taxon>
        <taxon>Pseudomonadota</taxon>
        <taxon>Alphaproteobacteria</taxon>
        <taxon>Caulobacterales</taxon>
        <taxon>Caulobacteraceae</taxon>
        <taxon>Asticcacaulis</taxon>
    </lineage>
</organism>
<dbReference type="InterPro" id="IPR050347">
    <property type="entry name" value="Bact_Beta-galactosidase"/>
</dbReference>
<evidence type="ECO:0000256" key="2">
    <source>
        <dbReference type="ARBA" id="ARBA00012756"/>
    </source>
</evidence>
<dbReference type="SUPFAM" id="SSF51445">
    <property type="entry name" value="(Trans)glycosidases"/>
    <property type="match status" value="1"/>
</dbReference>
<evidence type="ECO:0000256" key="3">
    <source>
        <dbReference type="ARBA" id="ARBA00022801"/>
    </source>
</evidence>
<dbReference type="Proteomes" id="UP001214854">
    <property type="component" value="Unassembled WGS sequence"/>
</dbReference>
<feature type="chain" id="PRO_5046547839" description="beta-galactosidase" evidence="5">
    <location>
        <begin position="29"/>
        <end position="986"/>
    </location>
</feature>
<dbReference type="EMBL" id="JAQQKX010000010">
    <property type="protein sequence ID" value="MDC7684212.1"/>
    <property type="molecule type" value="Genomic_DNA"/>
</dbReference>
<comment type="catalytic activity">
    <reaction evidence="1">
        <text>Hydrolysis of terminal non-reducing beta-D-galactose residues in beta-D-galactosides.</text>
        <dbReference type="EC" id="3.2.1.23"/>
    </reaction>
</comment>
<evidence type="ECO:0000256" key="5">
    <source>
        <dbReference type="SAM" id="SignalP"/>
    </source>
</evidence>
<keyword evidence="3" id="KW-0378">Hydrolase</keyword>
<dbReference type="SUPFAM" id="SSF49785">
    <property type="entry name" value="Galactose-binding domain-like"/>
    <property type="match status" value="1"/>
</dbReference>
<dbReference type="RefSeq" id="WP_272748669.1">
    <property type="nucleotide sequence ID" value="NZ_JAQQKX010000010.1"/>
</dbReference>
<feature type="signal peptide" evidence="5">
    <location>
        <begin position="1"/>
        <end position="28"/>
    </location>
</feature>
<dbReference type="InterPro" id="IPR006311">
    <property type="entry name" value="TAT_signal"/>
</dbReference>
<keyword evidence="7" id="KW-1185">Reference proteome</keyword>
<protein>
    <recommendedName>
        <fullName evidence="2">beta-galactosidase</fullName>
        <ecNumber evidence="2">3.2.1.23</ecNumber>
    </recommendedName>
</protein>
<dbReference type="InterPro" id="IPR017853">
    <property type="entry name" value="GH"/>
</dbReference>
<dbReference type="PANTHER" id="PTHR46323">
    <property type="entry name" value="BETA-GALACTOSIDASE"/>
    <property type="match status" value="1"/>
</dbReference>
<reference evidence="6 7" key="1">
    <citation type="submission" date="2023-01" db="EMBL/GenBank/DDBJ databases">
        <title>Novel species of the genus Asticcacaulis isolated from rivers.</title>
        <authorList>
            <person name="Lu H."/>
        </authorList>
    </citation>
    <scope>NUCLEOTIDE SEQUENCE [LARGE SCALE GENOMIC DNA]</scope>
    <source>
        <strain evidence="6 7">BYS171W</strain>
    </source>
</reference>
<proteinExistence type="predicted"/>
<evidence type="ECO:0000313" key="7">
    <source>
        <dbReference type="Proteomes" id="UP001214854"/>
    </source>
</evidence>
<evidence type="ECO:0000256" key="1">
    <source>
        <dbReference type="ARBA" id="ARBA00001412"/>
    </source>
</evidence>